<evidence type="ECO:0000256" key="6">
    <source>
        <dbReference type="ARBA" id="ARBA00061566"/>
    </source>
</evidence>
<evidence type="ECO:0000256" key="8">
    <source>
        <dbReference type="ARBA" id="ARBA00068695"/>
    </source>
</evidence>
<dbReference type="EMBL" id="CDGJ01000027">
    <property type="protein sequence ID" value="CEJ06377.1"/>
    <property type="molecule type" value="Genomic_DNA"/>
</dbReference>
<sequence length="419" mass="46409">MSKDEERLLAGLRKTVERVLRLPYYQQSLGRVGVKQASDIRTLGDFQRLPLTSKEDLRLNYPFGLFAEPPERIVRLHASSGTTGKPTVVGYTENDIKLWSGIVAESLARAGIGKGDVIQVAYGYGLFTGGMGLHYGSEKLGAMTVPISGGNTRRQLMLMRDFGTTVLACTPSYALYLGESLGEAGISRQELRLKKGVLGAEPWTEGMREEIEARLGIDAYDIYGLSEIMGPGVAMECPQHRGLHIDGHFYPEILDERGEPLPEGVPGELVFTSIDKEAFPVLRYRTKDLTALHHGDCGCGHSGWTMERVTARVDDMLIIRGVNVFPSQIEEGILAVDGLEPHYLLIVERAGTLDQLEVQVEVNAANFIDEVRELETLKKRVQQRIEEIIGISIRVRLVEPKSIPRSEGKAKRVVDKRKG</sequence>
<evidence type="ECO:0000256" key="2">
    <source>
        <dbReference type="ARBA" id="ARBA00022598"/>
    </source>
</evidence>
<dbReference type="FunFam" id="3.40.50.12780:FF:000016">
    <property type="entry name" value="Phenylacetate-coenzyme A ligase"/>
    <property type="match status" value="1"/>
</dbReference>
<dbReference type="PANTHER" id="PTHR43439:SF1">
    <property type="entry name" value="PHENYLACETATE-COENZYME A LIGASE"/>
    <property type="match status" value="1"/>
</dbReference>
<dbReference type="InterPro" id="IPR045851">
    <property type="entry name" value="AMP-bd_C_sf"/>
</dbReference>
<protein>
    <recommendedName>
        <fullName evidence="8 10">Phenylacetate-coenzyme A ligase</fullName>
        <ecNumber evidence="7 10">6.2.1.30</ecNumber>
    </recommendedName>
    <alternativeName>
        <fullName evidence="9 10">Phenylacetyl-CoA ligase</fullName>
    </alternativeName>
</protein>
<evidence type="ECO:0000313" key="14">
    <source>
        <dbReference type="EMBL" id="CEJ06377.1"/>
    </source>
</evidence>
<dbReference type="Gene3D" id="3.40.50.12780">
    <property type="entry name" value="N-terminal domain of ligase-like"/>
    <property type="match status" value="1"/>
</dbReference>
<dbReference type="EC" id="6.2.1.30" evidence="7 10"/>
<reference evidence="13" key="2">
    <citation type="submission" date="2020-01" db="EMBL/GenBank/DDBJ databases">
        <authorList>
            <person name="Hornung B."/>
        </authorList>
    </citation>
    <scope>NUCLEOTIDE SEQUENCE</scope>
    <source>
        <strain evidence="13">PacBioINE</strain>
    </source>
</reference>
<keyword evidence="2 10" id="KW-0436">Ligase</keyword>
<dbReference type="KEGG" id="aacx:DEACI_3445"/>
<gene>
    <name evidence="14" type="ORF">DEACI_0825</name>
    <name evidence="13" type="ORF">DEACI_3445</name>
</gene>
<evidence type="ECO:0000256" key="1">
    <source>
        <dbReference type="ARBA" id="ARBA00011245"/>
    </source>
</evidence>
<keyword evidence="3 10" id="KW-0547">Nucleotide-binding</keyword>
<organism evidence="13">
    <name type="scientific">Acididesulfobacillus acetoxydans</name>
    <dbReference type="NCBI Taxonomy" id="1561005"/>
    <lineage>
        <taxon>Bacteria</taxon>
        <taxon>Bacillati</taxon>
        <taxon>Bacillota</taxon>
        <taxon>Clostridia</taxon>
        <taxon>Eubacteriales</taxon>
        <taxon>Peptococcaceae</taxon>
        <taxon>Acididesulfobacillus</taxon>
    </lineage>
</organism>
<comment type="subunit">
    <text evidence="1">Monomer.</text>
</comment>
<comment type="pathway">
    <text evidence="5 10">Aromatic compound metabolism; phenylacetate degradation.</text>
</comment>
<evidence type="ECO:0000259" key="11">
    <source>
        <dbReference type="Pfam" id="PF00501"/>
    </source>
</evidence>
<dbReference type="SUPFAM" id="SSF56801">
    <property type="entry name" value="Acetyl-CoA synthetase-like"/>
    <property type="match status" value="1"/>
</dbReference>
<evidence type="ECO:0000313" key="13">
    <source>
        <dbReference type="EMBL" id="CAA7602766.1"/>
    </source>
</evidence>
<reference evidence="14" key="1">
    <citation type="submission" date="2014-11" db="EMBL/GenBank/DDBJ databases">
        <authorList>
            <person name="Hornung B.V."/>
        </authorList>
    </citation>
    <scope>NUCLEOTIDE SEQUENCE</scope>
    <source>
        <strain evidence="14">INE</strain>
    </source>
</reference>
<name>A0A8S0XCR7_9FIRM</name>
<comment type="function">
    <text evidence="10">Catalyzes the activation of phenylacetic acid (PA) to phenylacetyl-CoA (PA-CoA).</text>
</comment>
<dbReference type="GO" id="GO:0010124">
    <property type="term" value="P:phenylacetate catabolic process"/>
    <property type="evidence" value="ECO:0007669"/>
    <property type="project" value="UniProtKB-UniRule"/>
</dbReference>
<evidence type="ECO:0000256" key="7">
    <source>
        <dbReference type="ARBA" id="ARBA00066629"/>
    </source>
</evidence>
<keyword evidence="15" id="KW-1185">Reference proteome</keyword>
<dbReference type="Proteomes" id="UP001071230">
    <property type="component" value="Unassembled WGS sequence"/>
</dbReference>
<dbReference type="Pfam" id="PF14535">
    <property type="entry name" value="AMP-binding_C_2"/>
    <property type="match status" value="1"/>
</dbReference>
<dbReference type="GO" id="GO:0000166">
    <property type="term" value="F:nucleotide binding"/>
    <property type="evidence" value="ECO:0007669"/>
    <property type="project" value="UniProtKB-KW"/>
</dbReference>
<evidence type="ECO:0000313" key="15">
    <source>
        <dbReference type="Proteomes" id="UP001071230"/>
    </source>
</evidence>
<dbReference type="InterPro" id="IPR042099">
    <property type="entry name" value="ANL_N_sf"/>
</dbReference>
<dbReference type="CDD" id="cd05913">
    <property type="entry name" value="PaaK"/>
    <property type="match status" value="1"/>
</dbReference>
<dbReference type="Pfam" id="PF00501">
    <property type="entry name" value="AMP-binding"/>
    <property type="match status" value="1"/>
</dbReference>
<evidence type="ECO:0000256" key="5">
    <source>
        <dbReference type="ARBA" id="ARBA00060591"/>
    </source>
</evidence>
<dbReference type="Gene3D" id="3.30.300.30">
    <property type="match status" value="1"/>
</dbReference>
<dbReference type="FunFam" id="3.30.300.30:FF:000019">
    <property type="entry name" value="Phenylacetate-coenzyme A ligase"/>
    <property type="match status" value="1"/>
</dbReference>
<dbReference type="InterPro" id="IPR051414">
    <property type="entry name" value="Adenylate-forming_Reductase"/>
</dbReference>
<evidence type="ECO:0000256" key="9">
    <source>
        <dbReference type="ARBA" id="ARBA00075111"/>
    </source>
</evidence>
<dbReference type="AlphaFoldDB" id="A0A8S0XCR7"/>
<feature type="domain" description="AMP-dependent synthetase/ligase" evidence="11">
    <location>
        <begin position="69"/>
        <end position="271"/>
    </location>
</feature>
<dbReference type="RefSeq" id="WP_240986085.1">
    <property type="nucleotide sequence ID" value="NZ_CDGJ01000027.1"/>
</dbReference>
<dbReference type="InterPro" id="IPR011880">
    <property type="entry name" value="PA_CoA_ligase"/>
</dbReference>
<dbReference type="PANTHER" id="PTHR43439">
    <property type="entry name" value="PHENYLACETATE-COENZYME A LIGASE"/>
    <property type="match status" value="1"/>
</dbReference>
<dbReference type="GO" id="GO:0047475">
    <property type="term" value="F:phenylacetate-CoA ligase activity"/>
    <property type="evidence" value="ECO:0007669"/>
    <property type="project" value="UniProtKB-EC"/>
</dbReference>
<feature type="domain" description="AMP-dependent ligase C-terminal" evidence="12">
    <location>
        <begin position="321"/>
        <end position="417"/>
    </location>
</feature>
<evidence type="ECO:0000256" key="3">
    <source>
        <dbReference type="ARBA" id="ARBA00022741"/>
    </source>
</evidence>
<accession>A0A8S0XCR7</accession>
<dbReference type="InterPro" id="IPR000873">
    <property type="entry name" value="AMP-dep_synth/lig_dom"/>
</dbReference>
<comment type="similarity">
    <text evidence="6 10">Belongs to the phenylacetyl-CoA ligase family.</text>
</comment>
<comment type="catalytic activity">
    <reaction evidence="4">
        <text>2-phenylacetate + ATP + CoA = phenylacetyl-CoA + AMP + diphosphate</text>
        <dbReference type="Rhea" id="RHEA:20956"/>
        <dbReference type="ChEBI" id="CHEBI:18401"/>
        <dbReference type="ChEBI" id="CHEBI:30616"/>
        <dbReference type="ChEBI" id="CHEBI:33019"/>
        <dbReference type="ChEBI" id="CHEBI:57287"/>
        <dbReference type="ChEBI" id="CHEBI:57390"/>
        <dbReference type="ChEBI" id="CHEBI:456215"/>
        <dbReference type="EC" id="6.2.1.30"/>
    </reaction>
    <physiologicalReaction direction="left-to-right" evidence="4">
        <dbReference type="Rhea" id="RHEA:20957"/>
    </physiologicalReaction>
</comment>
<proteinExistence type="inferred from homology"/>
<evidence type="ECO:0000259" key="12">
    <source>
        <dbReference type="Pfam" id="PF14535"/>
    </source>
</evidence>
<evidence type="ECO:0000256" key="10">
    <source>
        <dbReference type="PIRNR" id="PIRNR006444"/>
    </source>
</evidence>
<evidence type="ECO:0000256" key="4">
    <source>
        <dbReference type="ARBA" id="ARBA00050450"/>
    </source>
</evidence>
<dbReference type="InterPro" id="IPR028154">
    <property type="entry name" value="AMP-dep_Lig_C"/>
</dbReference>
<dbReference type="EMBL" id="LR746496">
    <property type="protein sequence ID" value="CAA7602766.1"/>
    <property type="molecule type" value="Genomic_DNA"/>
</dbReference>
<dbReference type="Proteomes" id="UP000836597">
    <property type="component" value="Chromosome"/>
</dbReference>
<dbReference type="PIRSF" id="PIRSF006444">
    <property type="entry name" value="PaaK"/>
    <property type="match status" value="1"/>
</dbReference>